<dbReference type="EMBL" id="MIEK01000007">
    <property type="protein sequence ID" value="OEH83454.1"/>
    <property type="molecule type" value="Genomic_DNA"/>
</dbReference>
<proteinExistence type="predicted"/>
<keyword evidence="3" id="KW-1185">Reference proteome</keyword>
<dbReference type="RefSeq" id="WP_069697623.1">
    <property type="nucleotide sequence ID" value="NZ_JAGGMA010000037.1"/>
</dbReference>
<protein>
    <submittedName>
        <fullName evidence="2">GNAT family N-acetyltransferase</fullName>
    </submittedName>
</protein>
<dbReference type="Gene3D" id="3.40.630.30">
    <property type="match status" value="1"/>
</dbReference>
<dbReference type="InterPro" id="IPR016181">
    <property type="entry name" value="Acyl_CoA_acyltransferase"/>
</dbReference>
<dbReference type="SUPFAM" id="SSF55729">
    <property type="entry name" value="Acyl-CoA N-acyltransferases (Nat)"/>
    <property type="match status" value="1"/>
</dbReference>
<evidence type="ECO:0000313" key="2">
    <source>
        <dbReference type="EMBL" id="OEH83454.1"/>
    </source>
</evidence>
<dbReference type="Proteomes" id="UP000095256">
    <property type="component" value="Unassembled WGS sequence"/>
</dbReference>
<comment type="caution">
    <text evidence="2">The sequence shown here is derived from an EMBL/GenBank/DDBJ whole genome shotgun (WGS) entry which is preliminary data.</text>
</comment>
<sequence>MNYVVKPFSELSTKEFFEIVKLRIAVFVVEQNCPYQEVDEEDETAIHTWLEEDNDIVGYTRILDHGETVVMGRVIVNPAYRGKKLGKKLVDNTLNVIEETYPGKDIIIGAQAHLIDFYESAGFEVISDIYLEDDIPHIQMKRKN</sequence>
<dbReference type="InterPro" id="IPR000182">
    <property type="entry name" value="GNAT_dom"/>
</dbReference>
<dbReference type="Pfam" id="PF13673">
    <property type="entry name" value="Acetyltransf_10"/>
    <property type="match status" value="1"/>
</dbReference>
<dbReference type="OrthoDB" id="9796171at2"/>
<dbReference type="InterPro" id="IPR039143">
    <property type="entry name" value="GNPNAT1-like"/>
</dbReference>
<evidence type="ECO:0000313" key="3">
    <source>
        <dbReference type="Proteomes" id="UP000095256"/>
    </source>
</evidence>
<dbReference type="GO" id="GO:0004343">
    <property type="term" value="F:glucosamine 6-phosphate N-acetyltransferase activity"/>
    <property type="evidence" value="ECO:0007669"/>
    <property type="project" value="TreeGrafter"/>
</dbReference>
<dbReference type="PANTHER" id="PTHR13355:SF11">
    <property type="entry name" value="GLUCOSAMINE 6-PHOSPHATE N-ACETYLTRANSFERASE"/>
    <property type="match status" value="1"/>
</dbReference>
<evidence type="ECO:0000259" key="1">
    <source>
        <dbReference type="PROSITE" id="PS51186"/>
    </source>
</evidence>
<reference evidence="2 3" key="1">
    <citation type="submission" date="2016-09" db="EMBL/GenBank/DDBJ databases">
        <authorList>
            <person name="Capua I."/>
            <person name="De Benedictis P."/>
            <person name="Joannis T."/>
            <person name="Lombin L.H."/>
            <person name="Cattoli G."/>
        </authorList>
    </citation>
    <scope>NUCLEOTIDE SEQUENCE [LARGE SCALE GENOMIC DNA]</scope>
    <source>
        <strain evidence="2 3">LMG 25899</strain>
    </source>
</reference>
<name>A0A1E5L056_9ENTE</name>
<accession>A0A1E5L056</accession>
<feature type="domain" description="N-acetyltransferase" evidence="1">
    <location>
        <begin position="6"/>
        <end position="144"/>
    </location>
</feature>
<dbReference type="STRING" id="762845.BCR26_09740"/>
<dbReference type="PANTHER" id="PTHR13355">
    <property type="entry name" value="GLUCOSAMINE 6-PHOSPHATE N-ACETYLTRANSFERASE"/>
    <property type="match status" value="1"/>
</dbReference>
<organism evidence="2 3">
    <name type="scientific">Enterococcus rivorum</name>
    <dbReference type="NCBI Taxonomy" id="762845"/>
    <lineage>
        <taxon>Bacteria</taxon>
        <taxon>Bacillati</taxon>
        <taxon>Bacillota</taxon>
        <taxon>Bacilli</taxon>
        <taxon>Lactobacillales</taxon>
        <taxon>Enterococcaceae</taxon>
        <taxon>Enterococcus</taxon>
    </lineage>
</organism>
<gene>
    <name evidence="2" type="ORF">BCR26_09740</name>
</gene>
<dbReference type="AlphaFoldDB" id="A0A1E5L056"/>
<dbReference type="CDD" id="cd04301">
    <property type="entry name" value="NAT_SF"/>
    <property type="match status" value="1"/>
</dbReference>
<dbReference type="PROSITE" id="PS51186">
    <property type="entry name" value="GNAT"/>
    <property type="match status" value="1"/>
</dbReference>
<keyword evidence="2" id="KW-0808">Transferase</keyword>